<dbReference type="HOGENOM" id="CLU_2592858_0_0_1"/>
<organism evidence="1 2">
    <name type="scientific">Tetranychus urticae</name>
    <name type="common">Two-spotted spider mite</name>
    <dbReference type="NCBI Taxonomy" id="32264"/>
    <lineage>
        <taxon>Eukaryota</taxon>
        <taxon>Metazoa</taxon>
        <taxon>Ecdysozoa</taxon>
        <taxon>Arthropoda</taxon>
        <taxon>Chelicerata</taxon>
        <taxon>Arachnida</taxon>
        <taxon>Acari</taxon>
        <taxon>Acariformes</taxon>
        <taxon>Trombidiformes</taxon>
        <taxon>Prostigmata</taxon>
        <taxon>Eleutherengona</taxon>
        <taxon>Raphignathae</taxon>
        <taxon>Tetranychoidea</taxon>
        <taxon>Tetranychidae</taxon>
        <taxon>Tetranychus</taxon>
    </lineage>
</organism>
<dbReference type="AlphaFoldDB" id="T1L4L6"/>
<name>T1L4L6_TETUR</name>
<protein>
    <submittedName>
        <fullName evidence="1">Uncharacterized protein</fullName>
    </submittedName>
</protein>
<reference evidence="1" key="2">
    <citation type="submission" date="2015-06" db="UniProtKB">
        <authorList>
            <consortium name="EnsemblMetazoa"/>
        </authorList>
    </citation>
    <scope>IDENTIFICATION</scope>
</reference>
<proteinExistence type="predicted"/>
<dbReference type="EnsemblMetazoa" id="tetur39g00500.1">
    <property type="protein sequence ID" value="tetur39g00500.1"/>
    <property type="gene ID" value="tetur39g00500"/>
</dbReference>
<evidence type="ECO:0000313" key="1">
    <source>
        <dbReference type="EnsemblMetazoa" id="tetur39g00500.1"/>
    </source>
</evidence>
<dbReference type="Proteomes" id="UP000015104">
    <property type="component" value="Unassembled WGS sequence"/>
</dbReference>
<evidence type="ECO:0000313" key="2">
    <source>
        <dbReference type="Proteomes" id="UP000015104"/>
    </source>
</evidence>
<reference evidence="2" key="1">
    <citation type="submission" date="2011-08" db="EMBL/GenBank/DDBJ databases">
        <authorList>
            <person name="Rombauts S."/>
        </authorList>
    </citation>
    <scope>NUCLEOTIDE SEQUENCE</scope>
    <source>
        <strain evidence="2">London</strain>
    </source>
</reference>
<keyword evidence="2" id="KW-1185">Reference proteome</keyword>
<sequence length="80" mass="9085">MLQNINDDPWSWTSKTNGLADLDSSLNDEMINLEEVDELLGIFGQIDSNQLPTRTRNCVTKRQDYVEDIQPEPSILSCLS</sequence>
<dbReference type="EMBL" id="CAEY01001102">
    <property type="status" value="NOT_ANNOTATED_CDS"/>
    <property type="molecule type" value="Genomic_DNA"/>
</dbReference>
<accession>T1L4L6</accession>